<dbReference type="PANTHER" id="PTHR37299:SF1">
    <property type="entry name" value="STAGE 0 SPORULATION PROTEIN A HOMOLOG"/>
    <property type="match status" value="1"/>
</dbReference>
<dbReference type="Proteomes" id="UP000095552">
    <property type="component" value="Unassembled WGS sequence"/>
</dbReference>
<feature type="transmembrane region" description="Helical" evidence="1">
    <location>
        <begin position="76"/>
        <end position="102"/>
    </location>
</feature>
<organism evidence="3 4">
    <name type="scientific">Roseivirga misakiensis</name>
    <dbReference type="NCBI Taxonomy" id="1563681"/>
    <lineage>
        <taxon>Bacteria</taxon>
        <taxon>Pseudomonadati</taxon>
        <taxon>Bacteroidota</taxon>
        <taxon>Cytophagia</taxon>
        <taxon>Cytophagales</taxon>
        <taxon>Roseivirgaceae</taxon>
        <taxon>Roseivirga</taxon>
    </lineage>
</organism>
<feature type="transmembrane region" description="Helical" evidence="1">
    <location>
        <begin position="42"/>
        <end position="64"/>
    </location>
</feature>
<reference evidence="3 4" key="1">
    <citation type="submission" date="2016-08" db="EMBL/GenBank/DDBJ databases">
        <title>Draft genome of Fabibacter sp. strain SK-8.</title>
        <authorList>
            <person name="Wong S.-K."/>
            <person name="Hamasaki K."/>
            <person name="Yoshizawa S."/>
        </authorList>
    </citation>
    <scope>NUCLEOTIDE SEQUENCE [LARGE SCALE GENOMIC DNA]</scope>
    <source>
        <strain evidence="3 4">SK-8</strain>
    </source>
</reference>
<keyword evidence="1" id="KW-0472">Membrane</keyword>
<dbReference type="PANTHER" id="PTHR37299">
    <property type="entry name" value="TRANSCRIPTIONAL REGULATOR-RELATED"/>
    <property type="match status" value="1"/>
</dbReference>
<dbReference type="EMBL" id="MDGQ01000005">
    <property type="protein sequence ID" value="OEK04403.1"/>
    <property type="molecule type" value="Genomic_DNA"/>
</dbReference>
<dbReference type="STRING" id="1563681.BFP71_13055"/>
<dbReference type="PROSITE" id="PS50930">
    <property type="entry name" value="HTH_LYTTR"/>
    <property type="match status" value="1"/>
</dbReference>
<dbReference type="OrthoDB" id="9781059at2"/>
<sequence length="259" mass="29935">MINKIEKNRVMKMLRLVVLWLLVFALLVAKYAQSTFTIGDSLYFCFLLFPVIFGTSVFFNQYLVPKYLLTGKYRSFALYAFYLLIVSVYLETWVIILALVLIGDYQFTSLNPEVTDILNMALVLYAIVFIHGFSVLFRHFVEQKKTSQGLLAQQQQAAVKSFVVVSDRKKVRIEESEVKYIESLGDYVKVHTIDRVVISKSTISNLEAELSADFVRIHRSFLVNKQYVDSFTKEKVNIQSVEINITRKYKESALNRLSS</sequence>
<keyword evidence="1" id="KW-0812">Transmembrane</keyword>
<feature type="domain" description="HTH LytTR-type" evidence="2">
    <location>
        <begin position="162"/>
        <end position="230"/>
    </location>
</feature>
<dbReference type="AlphaFoldDB" id="A0A1E5SZ48"/>
<dbReference type="SMART" id="SM00850">
    <property type="entry name" value="LytTR"/>
    <property type="match status" value="1"/>
</dbReference>
<evidence type="ECO:0000313" key="4">
    <source>
        <dbReference type="Proteomes" id="UP000095552"/>
    </source>
</evidence>
<dbReference type="Pfam" id="PF04397">
    <property type="entry name" value="LytTR"/>
    <property type="match status" value="1"/>
</dbReference>
<evidence type="ECO:0000313" key="3">
    <source>
        <dbReference type="EMBL" id="OEK04403.1"/>
    </source>
</evidence>
<dbReference type="InterPro" id="IPR046947">
    <property type="entry name" value="LytR-like"/>
</dbReference>
<proteinExistence type="predicted"/>
<protein>
    <recommendedName>
        <fullName evidence="2">HTH LytTR-type domain-containing protein</fullName>
    </recommendedName>
</protein>
<gene>
    <name evidence="3" type="ORF">BFP71_13055</name>
</gene>
<dbReference type="GO" id="GO:0003677">
    <property type="term" value="F:DNA binding"/>
    <property type="evidence" value="ECO:0007669"/>
    <property type="project" value="InterPro"/>
</dbReference>
<feature type="transmembrane region" description="Helical" evidence="1">
    <location>
        <begin position="122"/>
        <end position="141"/>
    </location>
</feature>
<evidence type="ECO:0000256" key="1">
    <source>
        <dbReference type="SAM" id="Phobius"/>
    </source>
</evidence>
<accession>A0A1E5SZ48</accession>
<name>A0A1E5SZ48_9BACT</name>
<comment type="caution">
    <text evidence="3">The sequence shown here is derived from an EMBL/GenBank/DDBJ whole genome shotgun (WGS) entry which is preliminary data.</text>
</comment>
<dbReference type="GO" id="GO:0000156">
    <property type="term" value="F:phosphorelay response regulator activity"/>
    <property type="evidence" value="ECO:0007669"/>
    <property type="project" value="InterPro"/>
</dbReference>
<dbReference type="RefSeq" id="WP_069835908.1">
    <property type="nucleotide sequence ID" value="NZ_MDGQ01000005.1"/>
</dbReference>
<keyword evidence="1" id="KW-1133">Transmembrane helix</keyword>
<keyword evidence="4" id="KW-1185">Reference proteome</keyword>
<evidence type="ECO:0000259" key="2">
    <source>
        <dbReference type="PROSITE" id="PS50930"/>
    </source>
</evidence>
<dbReference type="InterPro" id="IPR007492">
    <property type="entry name" value="LytTR_DNA-bd_dom"/>
</dbReference>
<dbReference type="Gene3D" id="2.40.50.1020">
    <property type="entry name" value="LytTr DNA-binding domain"/>
    <property type="match status" value="1"/>
</dbReference>